<dbReference type="InterPro" id="IPR009057">
    <property type="entry name" value="Homeodomain-like_sf"/>
</dbReference>
<gene>
    <name evidence="1" type="ORF">GC102_13130</name>
</gene>
<reference evidence="1 2" key="1">
    <citation type="submission" date="2019-10" db="EMBL/GenBank/DDBJ databases">
        <title>Description of Paenibacillus choica sp. nov.</title>
        <authorList>
            <person name="Carlier A."/>
            <person name="Qi S."/>
        </authorList>
    </citation>
    <scope>NUCLEOTIDE SEQUENCE [LARGE SCALE GENOMIC DNA]</scope>
    <source>
        <strain evidence="1 2">LMG 31460</strain>
    </source>
</reference>
<evidence type="ECO:0000313" key="1">
    <source>
        <dbReference type="EMBL" id="NOU86711.1"/>
    </source>
</evidence>
<dbReference type="Gene3D" id="1.10.10.60">
    <property type="entry name" value="Homeodomain-like"/>
    <property type="match status" value="1"/>
</dbReference>
<proteinExistence type="predicted"/>
<protein>
    <submittedName>
        <fullName evidence="1">Transposase</fullName>
    </submittedName>
</protein>
<dbReference type="InterPro" id="IPR002514">
    <property type="entry name" value="Transposase_8"/>
</dbReference>
<dbReference type="RefSeq" id="WP_171689948.1">
    <property type="nucleotide sequence ID" value="NZ_WHOC01000069.1"/>
</dbReference>
<dbReference type="SUPFAM" id="SSF46689">
    <property type="entry name" value="Homeodomain-like"/>
    <property type="match status" value="1"/>
</dbReference>
<dbReference type="EMBL" id="WHOC01000069">
    <property type="protein sequence ID" value="NOU86711.1"/>
    <property type="molecule type" value="Genomic_DNA"/>
</dbReference>
<evidence type="ECO:0000313" key="2">
    <source>
        <dbReference type="Proteomes" id="UP000658690"/>
    </source>
</evidence>
<comment type="caution">
    <text evidence="1">The sequence shown here is derived from an EMBL/GenBank/DDBJ whole genome shotgun (WGS) entry which is preliminary data.</text>
</comment>
<dbReference type="Proteomes" id="UP000658690">
    <property type="component" value="Unassembled WGS sequence"/>
</dbReference>
<dbReference type="Pfam" id="PF01527">
    <property type="entry name" value="HTH_Tnp_1"/>
    <property type="match status" value="1"/>
</dbReference>
<accession>A0ABX1Z0F7</accession>
<sequence length="95" mass="11430">MGNQRESYDEEFKRKTIEHMETENKRPIEVARELNIPKSTLSRWIKQYGSGAVEAQTQVFADYERMKKLEQNILELREENEILKKAKHFFTKDPR</sequence>
<name>A0ABX1Z0F7_9BACL</name>
<organism evidence="1 2">
    <name type="scientific">Paenibacillus germinis</name>
    <dbReference type="NCBI Taxonomy" id="2654979"/>
    <lineage>
        <taxon>Bacteria</taxon>
        <taxon>Bacillati</taxon>
        <taxon>Bacillota</taxon>
        <taxon>Bacilli</taxon>
        <taxon>Bacillales</taxon>
        <taxon>Paenibacillaceae</taxon>
        <taxon>Paenibacillus</taxon>
    </lineage>
</organism>
<keyword evidence="2" id="KW-1185">Reference proteome</keyword>